<dbReference type="GO" id="GO:0045259">
    <property type="term" value="C:proton-transporting ATP synthase complex"/>
    <property type="evidence" value="ECO:0007669"/>
    <property type="project" value="UniProtKB-KW"/>
</dbReference>
<accession>A0A2I0QTT4</accession>
<evidence type="ECO:0000256" key="7">
    <source>
        <dbReference type="ARBA" id="ARBA00023310"/>
    </source>
</evidence>
<keyword evidence="6 8" id="KW-0139">CF(1)</keyword>
<evidence type="ECO:0000256" key="8">
    <source>
        <dbReference type="HAMAP-Rule" id="MF_01416"/>
    </source>
</evidence>
<dbReference type="PANTHER" id="PTHR11910">
    <property type="entry name" value="ATP SYNTHASE DELTA CHAIN"/>
    <property type="match status" value="1"/>
</dbReference>
<evidence type="ECO:0000313" key="10">
    <source>
        <dbReference type="Proteomes" id="UP000243524"/>
    </source>
</evidence>
<evidence type="ECO:0000256" key="6">
    <source>
        <dbReference type="ARBA" id="ARBA00023196"/>
    </source>
</evidence>
<keyword evidence="7 8" id="KW-0066">ATP synthesis</keyword>
<evidence type="ECO:0000256" key="3">
    <source>
        <dbReference type="ARBA" id="ARBA00022781"/>
    </source>
</evidence>
<sequence>MSQSIVAKRYAVALFDLGTEKSALAEIDAELRVIQEVFQENKEVNEFFNNPRISIDQKKQFIRDTFSEVSAETRNLLLLLADKRRINDFTDIVEEFTAMKNEARGIAEADVYSVRELTEDERKNIEEVFTRKLNKNTLRINNIIDPSIIGGLKIRIGNQIYDGTIGTQLSRLEQKLVTANK</sequence>
<dbReference type="PRINTS" id="PR00125">
    <property type="entry name" value="ATPASEDELTA"/>
</dbReference>
<dbReference type="SUPFAM" id="SSF47928">
    <property type="entry name" value="N-terminal domain of the delta subunit of the F1F0-ATP synthase"/>
    <property type="match status" value="1"/>
</dbReference>
<dbReference type="GO" id="GO:0046933">
    <property type="term" value="F:proton-transporting ATP synthase activity, rotational mechanism"/>
    <property type="evidence" value="ECO:0007669"/>
    <property type="project" value="UniProtKB-UniRule"/>
</dbReference>
<proteinExistence type="inferred from homology"/>
<evidence type="ECO:0000256" key="2">
    <source>
        <dbReference type="ARBA" id="ARBA00022448"/>
    </source>
</evidence>
<reference evidence="9 10" key="1">
    <citation type="submission" date="2017-06" db="EMBL/GenBank/DDBJ databases">
        <title>the draft geome sequence of Illustriluteabacillus marina B3227.</title>
        <authorList>
            <person name="He R.-H."/>
            <person name="Du Z.-J."/>
        </authorList>
    </citation>
    <scope>NUCLEOTIDE SEQUENCE [LARGE SCALE GENOMIC DNA]</scope>
    <source>
        <strain evidence="9 10">B3227</strain>
    </source>
</reference>
<evidence type="ECO:0000313" key="9">
    <source>
        <dbReference type="EMBL" id="PKR77751.1"/>
    </source>
</evidence>
<dbReference type="AlphaFoldDB" id="A0A2I0QTT4"/>
<dbReference type="NCBIfam" id="NF004403">
    <property type="entry name" value="PRK05758.2-4"/>
    <property type="match status" value="1"/>
</dbReference>
<dbReference type="Proteomes" id="UP000243524">
    <property type="component" value="Unassembled WGS sequence"/>
</dbReference>
<keyword evidence="10" id="KW-1185">Reference proteome</keyword>
<keyword evidence="4 8" id="KW-0406">Ion transport</keyword>
<comment type="subcellular location">
    <subcellularLocation>
        <location evidence="8">Cell membrane</location>
        <topology evidence="8">Peripheral membrane protein</topology>
    </subcellularLocation>
    <subcellularLocation>
        <location evidence="1">Membrane</location>
    </subcellularLocation>
</comment>
<dbReference type="RefSeq" id="WP_101331359.1">
    <property type="nucleotide sequence ID" value="NZ_PJNH01000002.1"/>
</dbReference>
<keyword evidence="2 8" id="KW-0813">Transport</keyword>
<protein>
    <recommendedName>
        <fullName evidence="8">ATP synthase subunit delta</fullName>
    </recommendedName>
    <alternativeName>
        <fullName evidence="8">ATP synthase F(1) sector subunit delta</fullName>
    </alternativeName>
    <alternativeName>
        <fullName evidence="8">F-type ATPase subunit delta</fullName>
        <shortName evidence="8">F-ATPase subunit delta</shortName>
    </alternativeName>
</protein>
<keyword evidence="3 8" id="KW-0375">Hydrogen ion transport</keyword>
<dbReference type="NCBIfam" id="TIGR01145">
    <property type="entry name" value="ATP_synt_delta"/>
    <property type="match status" value="1"/>
</dbReference>
<comment type="similarity">
    <text evidence="8">Belongs to the ATPase delta chain family.</text>
</comment>
<dbReference type="OrthoDB" id="9802471at2"/>
<comment type="function">
    <text evidence="8">F(1)F(0) ATP synthase produces ATP from ADP in the presence of a proton or sodium gradient. F-type ATPases consist of two structural domains, F(1) containing the extramembraneous catalytic core and F(0) containing the membrane proton channel, linked together by a central stalk and a peripheral stalk. During catalysis, ATP synthesis in the catalytic domain of F(1) is coupled via a rotary mechanism of the central stalk subunits to proton translocation.</text>
</comment>
<dbReference type="PROSITE" id="PS00389">
    <property type="entry name" value="ATPASE_DELTA"/>
    <property type="match status" value="1"/>
</dbReference>
<dbReference type="InterPro" id="IPR000711">
    <property type="entry name" value="ATPase_OSCP/dsu"/>
</dbReference>
<comment type="function">
    <text evidence="8">This protein is part of the stalk that links CF(0) to CF(1). It either transmits conformational changes from CF(0) to CF(1) or is implicated in proton conduction.</text>
</comment>
<dbReference type="Pfam" id="PF00213">
    <property type="entry name" value="OSCP"/>
    <property type="match status" value="1"/>
</dbReference>
<keyword evidence="8" id="KW-1003">Cell membrane</keyword>
<dbReference type="InterPro" id="IPR026015">
    <property type="entry name" value="ATP_synth_OSCP/delta_N_sf"/>
</dbReference>
<keyword evidence="5 8" id="KW-0472">Membrane</keyword>
<dbReference type="EMBL" id="PJNH01000002">
    <property type="protein sequence ID" value="PKR77751.1"/>
    <property type="molecule type" value="Genomic_DNA"/>
</dbReference>
<dbReference type="GO" id="GO:0005886">
    <property type="term" value="C:plasma membrane"/>
    <property type="evidence" value="ECO:0007669"/>
    <property type="project" value="UniProtKB-SubCell"/>
</dbReference>
<comment type="caution">
    <text evidence="9">The sequence shown here is derived from an EMBL/GenBank/DDBJ whole genome shotgun (WGS) entry which is preliminary data.</text>
</comment>
<organism evidence="9 10">
    <name type="scientific">Halalkalibacillus sediminis</name>
    <dbReference type="NCBI Taxonomy" id="2018042"/>
    <lineage>
        <taxon>Bacteria</taxon>
        <taxon>Bacillati</taxon>
        <taxon>Bacillota</taxon>
        <taxon>Bacilli</taxon>
        <taxon>Bacillales</taxon>
        <taxon>Bacillaceae</taxon>
        <taxon>Halalkalibacillus</taxon>
    </lineage>
</organism>
<name>A0A2I0QTT4_9BACI</name>
<evidence type="ECO:0000256" key="5">
    <source>
        <dbReference type="ARBA" id="ARBA00023136"/>
    </source>
</evidence>
<dbReference type="HAMAP" id="MF_01416">
    <property type="entry name" value="ATP_synth_delta_bact"/>
    <property type="match status" value="1"/>
</dbReference>
<evidence type="ECO:0000256" key="1">
    <source>
        <dbReference type="ARBA" id="ARBA00004370"/>
    </source>
</evidence>
<dbReference type="InterPro" id="IPR020781">
    <property type="entry name" value="ATPase_OSCP/d_CS"/>
</dbReference>
<gene>
    <name evidence="8" type="primary">atpH</name>
    <name evidence="9" type="ORF">CEY16_07415</name>
</gene>
<dbReference type="Gene3D" id="1.10.520.20">
    <property type="entry name" value="N-terminal domain of the delta subunit of the F1F0-ATP synthase"/>
    <property type="match status" value="1"/>
</dbReference>
<evidence type="ECO:0000256" key="4">
    <source>
        <dbReference type="ARBA" id="ARBA00023065"/>
    </source>
</evidence>